<reference evidence="1 2" key="1">
    <citation type="submission" date="2017-08" db="EMBL/GenBank/DDBJ databases">
        <title>A Genome Sequence of Oceanimonas doudoroffii ATCC 27123T.</title>
        <authorList>
            <person name="Brennan M.A."/>
            <person name="Maclea K.S."/>
            <person name="Mcclelland W.D."/>
            <person name="Trachtenberg A.M."/>
        </authorList>
    </citation>
    <scope>NUCLEOTIDE SEQUENCE [LARGE SCALE GENOMIC DNA]</scope>
    <source>
        <strain evidence="1 2">ATCC 27123</strain>
    </source>
</reference>
<evidence type="ECO:0000313" key="2">
    <source>
        <dbReference type="Proteomes" id="UP000242757"/>
    </source>
</evidence>
<organism evidence="1 2">
    <name type="scientific">Oceanimonas doudoroffii</name>
    <dbReference type="NCBI Taxonomy" id="84158"/>
    <lineage>
        <taxon>Bacteria</taxon>
        <taxon>Pseudomonadati</taxon>
        <taxon>Pseudomonadota</taxon>
        <taxon>Gammaproteobacteria</taxon>
        <taxon>Aeromonadales</taxon>
        <taxon>Aeromonadaceae</taxon>
        <taxon>Oceanimonas</taxon>
    </lineage>
</organism>
<accession>A0A233RHW4</accession>
<evidence type="ECO:0000313" key="1">
    <source>
        <dbReference type="EMBL" id="OXY82979.1"/>
    </source>
</evidence>
<name>A0A233RHW4_9GAMM</name>
<keyword evidence="2" id="KW-1185">Reference proteome</keyword>
<comment type="caution">
    <text evidence="1">The sequence shown here is derived from an EMBL/GenBank/DDBJ whole genome shotgun (WGS) entry which is preliminary data.</text>
</comment>
<protein>
    <submittedName>
        <fullName evidence="1">Uncharacterized protein</fullName>
    </submittedName>
</protein>
<dbReference type="Proteomes" id="UP000242757">
    <property type="component" value="Unassembled WGS sequence"/>
</dbReference>
<proteinExistence type="predicted"/>
<dbReference type="RefSeq" id="WP_094199756.1">
    <property type="nucleotide sequence ID" value="NZ_NBIM01000001.1"/>
</dbReference>
<gene>
    <name evidence="1" type="ORF">B6S08_05615</name>
</gene>
<dbReference type="OrthoDB" id="8481014at2"/>
<dbReference type="EMBL" id="NBIM01000001">
    <property type="protein sequence ID" value="OXY82979.1"/>
    <property type="molecule type" value="Genomic_DNA"/>
</dbReference>
<dbReference type="AlphaFoldDB" id="A0A233RHW4"/>
<sequence length="117" mass="12595">MEHASDQAGALAALNAAQFAGRVDEVPFELVNGDIRLTVTLAQCRENPQAAGPDSTRVPFSLLFRADDLPEHPFQQVQSLLVTLNDASDTLADGIMLTRVLRPVGMGPGVYFQAVFN</sequence>